<gene>
    <name evidence="2" type="primary">flhF</name>
    <name evidence="2" type="ORF">PSYPI_49412</name>
</gene>
<dbReference type="Proteomes" id="UP000004986">
    <property type="component" value="Unassembled WGS sequence"/>
</dbReference>
<proteinExistence type="predicted"/>
<dbReference type="EMBL" id="AEAI01005029">
    <property type="protein sequence ID" value="EGH50014.1"/>
    <property type="molecule type" value="Genomic_DNA"/>
</dbReference>
<keyword evidence="2" id="KW-0966">Cell projection</keyword>
<sequence>NNRSDSDASINLQLFSGKPANPADTHIEPTLEEP</sequence>
<feature type="non-terminal residue" evidence="2">
    <location>
        <position position="1"/>
    </location>
</feature>
<feature type="region of interest" description="Disordered" evidence="1">
    <location>
        <begin position="1"/>
        <end position="34"/>
    </location>
</feature>
<evidence type="ECO:0000256" key="1">
    <source>
        <dbReference type="SAM" id="MobiDB-lite"/>
    </source>
</evidence>
<keyword evidence="3" id="KW-1185">Reference proteome</keyword>
<comment type="caution">
    <text evidence="2">The sequence shown here is derived from an EMBL/GenBank/DDBJ whole genome shotgun (WGS) entry which is preliminary data.</text>
</comment>
<protein>
    <submittedName>
        <fullName evidence="2">Flagellar biosynthesis regulator FlhF</fullName>
    </submittedName>
</protein>
<accession>F3GSG1</accession>
<dbReference type="HOGENOM" id="CLU_3386559_0_0_6"/>
<name>F3GSG1_PSESJ</name>
<feature type="non-terminal residue" evidence="2">
    <location>
        <position position="34"/>
    </location>
</feature>
<reference evidence="2 3" key="1">
    <citation type="journal article" date="2011" name="PLoS Pathog.">
        <title>Dynamic evolution of pathogenicity revealed by sequencing and comparative genomics of 19 Pseudomonas syringae isolates.</title>
        <authorList>
            <person name="Baltrus D.A."/>
            <person name="Nishimura M.T."/>
            <person name="Romanchuk A."/>
            <person name="Chang J.H."/>
            <person name="Mukhtar M.S."/>
            <person name="Cherkis K."/>
            <person name="Roach J."/>
            <person name="Grant S.R."/>
            <person name="Jones C.D."/>
            <person name="Dangl J.L."/>
        </authorList>
    </citation>
    <scope>NUCLEOTIDE SEQUENCE [LARGE SCALE GENOMIC DNA]</scope>
    <source>
        <strain evidence="2 3">1704B</strain>
    </source>
</reference>
<evidence type="ECO:0000313" key="2">
    <source>
        <dbReference type="EMBL" id="EGH50014.1"/>
    </source>
</evidence>
<feature type="compositionally biased region" description="Basic and acidic residues" evidence="1">
    <location>
        <begin position="25"/>
        <end position="34"/>
    </location>
</feature>
<dbReference type="AlphaFoldDB" id="F3GSG1"/>
<organism evidence="2 3">
    <name type="scientific">Pseudomonas syringae pv. pisi str. 1704B</name>
    <dbReference type="NCBI Taxonomy" id="629263"/>
    <lineage>
        <taxon>Bacteria</taxon>
        <taxon>Pseudomonadati</taxon>
        <taxon>Pseudomonadota</taxon>
        <taxon>Gammaproteobacteria</taxon>
        <taxon>Pseudomonadales</taxon>
        <taxon>Pseudomonadaceae</taxon>
        <taxon>Pseudomonas</taxon>
        <taxon>Pseudomonas syringae</taxon>
    </lineage>
</organism>
<keyword evidence="2" id="KW-0969">Cilium</keyword>
<evidence type="ECO:0000313" key="3">
    <source>
        <dbReference type="Proteomes" id="UP000004986"/>
    </source>
</evidence>
<keyword evidence="2" id="KW-0282">Flagellum</keyword>